<dbReference type="InterPro" id="IPR007530">
    <property type="entry name" value="Aminoglycoside_adenylylTfrase"/>
</dbReference>
<dbReference type="GO" id="GO:0016779">
    <property type="term" value="F:nucleotidyltransferase activity"/>
    <property type="evidence" value="ECO:0007669"/>
    <property type="project" value="UniProtKB-KW"/>
</dbReference>
<keyword evidence="1" id="KW-0808">Transferase</keyword>
<sequence>MRSEKEMYDLILDIAKRDERIRAVYMNGSRANPNIKKDIFQDYDIVYVVTETKTFIEDKKWTSNFGEPIIFQEPDKLDKMQGINIDFNNGYTYLMQFTDGNRIDLHLQPINMLTEEYNKDKLVVQLLDKDNILPEVKPASDEDYWIKKPSYEEYFSECNNFWWVAPYCAKGLWRKEILYSIDVMNNYVRDGLITMIKWKVGIETNFKVSIGKSNKFLKEYIDKELWDKLMSTFNMSDYNSSWTALFITCELFEEVAYSVSKQLGYEYNYDEAQRSFNFIKHIKELPDDALEIY</sequence>
<dbReference type="Proteomes" id="UP000095558">
    <property type="component" value="Unassembled WGS sequence"/>
</dbReference>
<protein>
    <submittedName>
        <fullName evidence="1">Adenylyltransferase</fullName>
        <ecNumber evidence="1">2.7.7.-</ecNumber>
    </submittedName>
</protein>
<dbReference type="Pfam" id="PF04439">
    <property type="entry name" value="Adenyl_transf"/>
    <property type="match status" value="1"/>
</dbReference>
<dbReference type="RefSeq" id="WP_055275768.1">
    <property type="nucleotide sequence ID" value="NZ_CYYT01000002.1"/>
</dbReference>
<evidence type="ECO:0000313" key="1">
    <source>
        <dbReference type="EMBL" id="CUN91130.1"/>
    </source>
</evidence>
<dbReference type="EMBL" id="CYZV01000008">
    <property type="protein sequence ID" value="CUN91130.1"/>
    <property type="molecule type" value="Genomic_DNA"/>
</dbReference>
<keyword evidence="1" id="KW-0548">Nucleotidyltransferase</keyword>
<name>A0A173XPU7_9CLOT</name>
<accession>A0A173XPU7</accession>
<dbReference type="AlphaFoldDB" id="A0A173XPU7"/>
<dbReference type="EC" id="2.7.7.-" evidence="1"/>
<dbReference type="Gene3D" id="1.20.120.330">
    <property type="entry name" value="Nucleotidyltransferases domain 2"/>
    <property type="match status" value="1"/>
</dbReference>
<dbReference type="OrthoDB" id="9776406at2"/>
<dbReference type="SUPFAM" id="SSF81631">
    <property type="entry name" value="PAP/OAS1 substrate-binding domain"/>
    <property type="match status" value="1"/>
</dbReference>
<gene>
    <name evidence="1" type="primary">aadK</name>
    <name evidence="1" type="ORF">ERS852470_01008</name>
</gene>
<reference evidence="1 2" key="1">
    <citation type="submission" date="2015-09" db="EMBL/GenBank/DDBJ databases">
        <authorList>
            <consortium name="Pathogen Informatics"/>
        </authorList>
    </citation>
    <scope>NUCLEOTIDE SEQUENCE [LARGE SCALE GENOMIC DNA]</scope>
    <source>
        <strain evidence="1 2">2789STDY5834855</strain>
    </source>
</reference>
<dbReference type="InterPro" id="IPR043519">
    <property type="entry name" value="NT_sf"/>
</dbReference>
<dbReference type="PIRSF" id="PIRSF000812">
    <property type="entry name" value="AAD"/>
    <property type="match status" value="1"/>
</dbReference>
<proteinExistence type="predicted"/>
<organism evidence="1 2">
    <name type="scientific">Clostridium disporicum</name>
    <dbReference type="NCBI Taxonomy" id="84024"/>
    <lineage>
        <taxon>Bacteria</taxon>
        <taxon>Bacillati</taxon>
        <taxon>Bacillota</taxon>
        <taxon>Clostridia</taxon>
        <taxon>Eubacteriales</taxon>
        <taxon>Clostridiaceae</taxon>
        <taxon>Clostridium</taxon>
    </lineage>
</organism>
<dbReference type="SUPFAM" id="SSF81301">
    <property type="entry name" value="Nucleotidyltransferase"/>
    <property type="match status" value="1"/>
</dbReference>
<evidence type="ECO:0000313" key="2">
    <source>
        <dbReference type="Proteomes" id="UP000095558"/>
    </source>
</evidence>
<dbReference type="Gene3D" id="3.30.460.10">
    <property type="entry name" value="Beta Polymerase, domain 2"/>
    <property type="match status" value="1"/>
</dbReference>